<dbReference type="EMBL" id="VDHJ01000006">
    <property type="protein sequence ID" value="TNL97734.1"/>
    <property type="molecule type" value="Genomic_DNA"/>
</dbReference>
<dbReference type="OrthoDB" id="5242236at2"/>
<evidence type="ECO:0000256" key="4">
    <source>
        <dbReference type="ARBA" id="ARBA00023008"/>
    </source>
</evidence>
<organism evidence="9 10">
    <name type="scientific">Corynebacterium tapiri</name>
    <dbReference type="NCBI Taxonomy" id="1448266"/>
    <lineage>
        <taxon>Bacteria</taxon>
        <taxon>Bacillati</taxon>
        <taxon>Actinomycetota</taxon>
        <taxon>Actinomycetes</taxon>
        <taxon>Mycobacteriales</taxon>
        <taxon>Corynebacteriaceae</taxon>
        <taxon>Corynebacterium</taxon>
    </lineage>
</organism>
<dbReference type="PANTHER" id="PTHR34820:SF4">
    <property type="entry name" value="INNER MEMBRANE PROTEIN YEBZ"/>
    <property type="match status" value="1"/>
</dbReference>
<evidence type="ECO:0000256" key="7">
    <source>
        <dbReference type="SAM" id="SignalP"/>
    </source>
</evidence>
<dbReference type="InterPro" id="IPR032694">
    <property type="entry name" value="CopC/D"/>
</dbReference>
<protein>
    <submittedName>
        <fullName evidence="9">Copper resistance protein CopC</fullName>
    </submittedName>
</protein>
<feature type="region of interest" description="Disordered" evidence="5">
    <location>
        <begin position="127"/>
        <end position="149"/>
    </location>
</feature>
<dbReference type="InterPro" id="IPR007348">
    <property type="entry name" value="CopC_dom"/>
</dbReference>
<evidence type="ECO:0000313" key="9">
    <source>
        <dbReference type="EMBL" id="TNL97734.1"/>
    </source>
</evidence>
<dbReference type="GO" id="GO:0030313">
    <property type="term" value="C:cell envelope"/>
    <property type="evidence" value="ECO:0007669"/>
    <property type="project" value="UniProtKB-SubCell"/>
</dbReference>
<dbReference type="InterPro" id="IPR014756">
    <property type="entry name" value="Ig_E-set"/>
</dbReference>
<dbReference type="GO" id="GO:0005507">
    <property type="term" value="F:copper ion binding"/>
    <property type="evidence" value="ECO:0007669"/>
    <property type="project" value="InterPro"/>
</dbReference>
<feature type="transmembrane region" description="Helical" evidence="6">
    <location>
        <begin position="155"/>
        <end position="177"/>
    </location>
</feature>
<proteinExistence type="predicted"/>
<evidence type="ECO:0000256" key="1">
    <source>
        <dbReference type="ARBA" id="ARBA00004196"/>
    </source>
</evidence>
<dbReference type="GO" id="GO:0006825">
    <property type="term" value="P:copper ion transport"/>
    <property type="evidence" value="ECO:0007669"/>
    <property type="project" value="InterPro"/>
</dbReference>
<accession>A0A5C4U4R9</accession>
<dbReference type="GO" id="GO:0005886">
    <property type="term" value="C:plasma membrane"/>
    <property type="evidence" value="ECO:0007669"/>
    <property type="project" value="TreeGrafter"/>
</dbReference>
<reference evidence="9 10" key="1">
    <citation type="submission" date="2019-06" db="EMBL/GenBank/DDBJ databases">
        <authorList>
            <person name="Li J."/>
        </authorList>
    </citation>
    <scope>NUCLEOTIDE SEQUENCE [LARGE SCALE GENOMIC DNA]</scope>
    <source>
        <strain evidence="9 10">LMG 28165</strain>
    </source>
</reference>
<dbReference type="RefSeq" id="WP_139465449.1">
    <property type="nucleotide sequence ID" value="NZ_VDHJ01000006.1"/>
</dbReference>
<keyword evidence="10" id="KW-1185">Reference proteome</keyword>
<keyword evidence="4" id="KW-0186">Copper</keyword>
<sequence>MTSPARLRRLGIATVGAALAATLSAPLASAHDVVTSANPKDGSTVGAFPEEISLEFSAQPRDGFNTFAVTNTDTQEVVFSGEPTIDGRVLSLDVPEGTNPGPGDYTIGYRITSSDGHATQGTSTFTVSAESATTESAKNEDAAKQESAETERSAGLTWIIAIGAVLAVAAAAVAAIMRSRNSRAK</sequence>
<comment type="caution">
    <text evidence="9">The sequence shown here is derived from an EMBL/GenBank/DDBJ whole genome shotgun (WGS) entry which is preliminary data.</text>
</comment>
<feature type="compositionally biased region" description="Polar residues" evidence="5">
    <location>
        <begin position="127"/>
        <end position="136"/>
    </location>
</feature>
<comment type="subcellular location">
    <subcellularLocation>
        <location evidence="1">Cell envelope</location>
    </subcellularLocation>
</comment>
<evidence type="ECO:0000256" key="6">
    <source>
        <dbReference type="SAM" id="Phobius"/>
    </source>
</evidence>
<dbReference type="Proteomes" id="UP000312032">
    <property type="component" value="Unassembled WGS sequence"/>
</dbReference>
<keyword evidence="6" id="KW-0812">Transmembrane</keyword>
<keyword evidence="6" id="KW-0472">Membrane</keyword>
<evidence type="ECO:0000259" key="8">
    <source>
        <dbReference type="Pfam" id="PF04234"/>
    </source>
</evidence>
<keyword evidence="3 7" id="KW-0732">Signal</keyword>
<dbReference type="PANTHER" id="PTHR34820">
    <property type="entry name" value="INNER MEMBRANE PROTEIN YEBZ"/>
    <property type="match status" value="1"/>
</dbReference>
<name>A0A5C4U4R9_9CORY</name>
<dbReference type="Gene3D" id="2.60.40.1220">
    <property type="match status" value="1"/>
</dbReference>
<evidence type="ECO:0000256" key="3">
    <source>
        <dbReference type="ARBA" id="ARBA00022729"/>
    </source>
</evidence>
<feature type="domain" description="CopC" evidence="8">
    <location>
        <begin position="31"/>
        <end position="127"/>
    </location>
</feature>
<feature type="signal peptide" evidence="7">
    <location>
        <begin position="1"/>
        <end position="20"/>
    </location>
</feature>
<dbReference type="Pfam" id="PF04234">
    <property type="entry name" value="CopC"/>
    <property type="match status" value="1"/>
</dbReference>
<keyword evidence="6" id="KW-1133">Transmembrane helix</keyword>
<dbReference type="AlphaFoldDB" id="A0A5C4U4R9"/>
<dbReference type="SUPFAM" id="SSF81296">
    <property type="entry name" value="E set domains"/>
    <property type="match status" value="1"/>
</dbReference>
<feature type="compositionally biased region" description="Basic and acidic residues" evidence="5">
    <location>
        <begin position="137"/>
        <end position="149"/>
    </location>
</feature>
<evidence type="ECO:0000313" key="10">
    <source>
        <dbReference type="Proteomes" id="UP000312032"/>
    </source>
</evidence>
<evidence type="ECO:0000256" key="2">
    <source>
        <dbReference type="ARBA" id="ARBA00022723"/>
    </source>
</evidence>
<dbReference type="GO" id="GO:0042597">
    <property type="term" value="C:periplasmic space"/>
    <property type="evidence" value="ECO:0007669"/>
    <property type="project" value="InterPro"/>
</dbReference>
<evidence type="ECO:0000256" key="5">
    <source>
        <dbReference type="SAM" id="MobiDB-lite"/>
    </source>
</evidence>
<gene>
    <name evidence="9" type="ORF">FHE74_05190</name>
</gene>
<feature type="chain" id="PRO_5039070901" evidence="7">
    <location>
        <begin position="21"/>
        <end position="185"/>
    </location>
</feature>
<dbReference type="GO" id="GO:0046688">
    <property type="term" value="P:response to copper ion"/>
    <property type="evidence" value="ECO:0007669"/>
    <property type="project" value="InterPro"/>
</dbReference>
<keyword evidence="2" id="KW-0479">Metal-binding</keyword>
<dbReference type="InterPro" id="IPR014755">
    <property type="entry name" value="Cu-Rt/internalin_Ig-like"/>
</dbReference>